<dbReference type="PANTHER" id="PTHR45913">
    <property type="entry name" value="EPM2A-INTERACTING PROTEIN 1"/>
    <property type="match status" value="1"/>
</dbReference>
<comment type="caution">
    <text evidence="1">The sequence shown here is derived from an EMBL/GenBank/DDBJ whole genome shotgun (WGS) entry which is preliminary data.</text>
</comment>
<organism evidence="1 2">
    <name type="scientific">Dryococelus australis</name>
    <dbReference type="NCBI Taxonomy" id="614101"/>
    <lineage>
        <taxon>Eukaryota</taxon>
        <taxon>Metazoa</taxon>
        <taxon>Ecdysozoa</taxon>
        <taxon>Arthropoda</taxon>
        <taxon>Hexapoda</taxon>
        <taxon>Insecta</taxon>
        <taxon>Pterygota</taxon>
        <taxon>Neoptera</taxon>
        <taxon>Polyneoptera</taxon>
        <taxon>Phasmatodea</taxon>
        <taxon>Verophasmatodea</taxon>
        <taxon>Anareolatae</taxon>
        <taxon>Phasmatidae</taxon>
        <taxon>Eurycanthinae</taxon>
        <taxon>Dryococelus</taxon>
    </lineage>
</organism>
<proteinExistence type="predicted"/>
<reference evidence="1 2" key="1">
    <citation type="submission" date="2023-02" db="EMBL/GenBank/DDBJ databases">
        <title>LHISI_Scaffold_Assembly.</title>
        <authorList>
            <person name="Stuart O.P."/>
            <person name="Cleave R."/>
            <person name="Magrath M.J.L."/>
            <person name="Mikheyev A.S."/>
        </authorList>
    </citation>
    <scope>NUCLEOTIDE SEQUENCE [LARGE SCALE GENOMIC DNA]</scope>
    <source>
        <strain evidence="1">Daus_M_001</strain>
        <tissue evidence="1">Leg muscle</tissue>
    </source>
</reference>
<keyword evidence="2" id="KW-1185">Reference proteome</keyword>
<dbReference type="EMBL" id="JARBHB010000004">
    <property type="protein sequence ID" value="KAJ8885591.1"/>
    <property type="molecule type" value="Genomic_DNA"/>
</dbReference>
<name>A0ABQ9HNB5_9NEOP</name>
<protein>
    <submittedName>
        <fullName evidence="1">Uncharacterized protein</fullName>
    </submittedName>
</protein>
<gene>
    <name evidence="1" type="ORF">PR048_011789</name>
</gene>
<evidence type="ECO:0000313" key="2">
    <source>
        <dbReference type="Proteomes" id="UP001159363"/>
    </source>
</evidence>
<dbReference type="Proteomes" id="UP001159363">
    <property type="component" value="Chromosome X"/>
</dbReference>
<dbReference type="PANTHER" id="PTHR45913:SF20">
    <property type="entry name" value="GENERAL TRANSCRIPTION FACTOR II-I REPEAT DOMAIN-CONTAINING PROTEIN 2"/>
    <property type="match status" value="1"/>
</dbReference>
<sequence length="131" mass="15279">MKRCYSTMYEEKWTVSNCVDSRSQEEIETTDRQLTEEFEDDEALDFSEFSINIQNIMAEFNIRFQDFKGMKSSILLFNNPLGVVIQEQPSNLQLELCDLQADAFLQTKTEKGPAFFKLISSHRFPHLCDFG</sequence>
<evidence type="ECO:0000313" key="1">
    <source>
        <dbReference type="EMBL" id="KAJ8885591.1"/>
    </source>
</evidence>
<accession>A0ABQ9HNB5</accession>